<protein>
    <submittedName>
        <fullName evidence="1">Uncharacterized protein</fullName>
    </submittedName>
</protein>
<evidence type="ECO:0000313" key="1">
    <source>
        <dbReference type="EMBL" id="KYQ90849.1"/>
    </source>
</evidence>
<dbReference type="FunCoup" id="A0A151ZA73">
    <property type="interactions" value="4"/>
</dbReference>
<dbReference type="AlphaFoldDB" id="A0A151ZA73"/>
<comment type="caution">
    <text evidence="1">The sequence shown here is derived from an EMBL/GenBank/DDBJ whole genome shotgun (WGS) entry which is preliminary data.</text>
</comment>
<sequence length="761" mass="90474">MEELFFRVWRNKYLINLVFCRFNKSHNFYSLTIYDLFEWNRVDLLKEILRVHRINSKNKDSVDITLSDIATSKETFNHYFDLNSNSIRYLFKLLARDYHLLGVGSHQRIERNELIKQFYRDFRIEMDLYISRLFDNCHQDIVYILEFDMDVLNLLILNPSKSSKTVILFGIAKYLIFTHNYTLAQWILLDPSNQSTSDLFYTQLMQSDDKSHIPFECAEILDLVLTQLLKFKTYSTKTIRQRFYNLNVFSSLASPLISNRYQPIDILKVLIEKHSYIYKKNIQTLPYLKEFKLSERNLETFYYMVKQGMLATTLINFVMLYNFAKFDIIDTIRKGYEHMVTFKDQIFISLDQSVITVENMKLIYKRSLNREIVVFPKDYYATCDNLDVLKYALEHHGNVTLHTKNISTCTYEIVEYFFSQKPYSNFTFNCDSSSFRIKNYCNDPDKRIFKLILGILDNPSHMHRDRIIINSLNYILLCGHHWFAAEMVKRNPKLLESFHCSAIFDYLSLDSVRFVLDVIDHKGIISLIARKHFVIFREWIKNDRLDIMELVQNRLYGGSKLFSVKDQFMYSNEYSSYISPEMFELCVDVNWKSNIAALERVVNRVVKSNNLKLIMYLYENFGSILLSKRIVYTIFNYNLIVNLLKEGSLKMIKYLISKNHPMFLFHLILTHLSSQYNLTIPPTIIDLIQFKFQSLDTLTKDIIFYNVTNKSLRINNYTLLRVFITLNFKPSFPNHQPPKPSKLQSIVFHDIKEYLLKIGIL</sequence>
<reference evidence="1 2" key="1">
    <citation type="submission" date="2015-12" db="EMBL/GenBank/DDBJ databases">
        <title>Dictyostelia acquired genes for synthesis and detection of signals that induce cell-type specialization by lateral gene transfer from prokaryotes.</title>
        <authorList>
            <person name="Gloeckner G."/>
            <person name="Schaap P."/>
        </authorList>
    </citation>
    <scope>NUCLEOTIDE SEQUENCE [LARGE SCALE GENOMIC DNA]</scope>
    <source>
        <strain evidence="1 2">TK</strain>
    </source>
</reference>
<organism evidence="1 2">
    <name type="scientific">Tieghemostelium lacteum</name>
    <name type="common">Slime mold</name>
    <name type="synonym">Dictyostelium lacteum</name>
    <dbReference type="NCBI Taxonomy" id="361077"/>
    <lineage>
        <taxon>Eukaryota</taxon>
        <taxon>Amoebozoa</taxon>
        <taxon>Evosea</taxon>
        <taxon>Eumycetozoa</taxon>
        <taxon>Dictyostelia</taxon>
        <taxon>Dictyosteliales</taxon>
        <taxon>Raperosteliaceae</taxon>
        <taxon>Tieghemostelium</taxon>
    </lineage>
</organism>
<dbReference type="InParanoid" id="A0A151ZA73"/>
<dbReference type="Proteomes" id="UP000076078">
    <property type="component" value="Unassembled WGS sequence"/>
</dbReference>
<evidence type="ECO:0000313" key="2">
    <source>
        <dbReference type="Proteomes" id="UP000076078"/>
    </source>
</evidence>
<keyword evidence="2" id="KW-1185">Reference proteome</keyword>
<proteinExistence type="predicted"/>
<gene>
    <name evidence="1" type="ORF">DLAC_07720</name>
</gene>
<dbReference type="EMBL" id="LODT01000035">
    <property type="protein sequence ID" value="KYQ90849.1"/>
    <property type="molecule type" value="Genomic_DNA"/>
</dbReference>
<name>A0A151ZA73_TIELA</name>
<accession>A0A151ZA73</accession>